<keyword evidence="4" id="KW-0808">Transferase</keyword>
<dbReference type="VEuPathDB" id="TrichDB:TVAG_373820"/>
<dbReference type="FunFam" id="1.10.510.10:FF:000571">
    <property type="entry name" value="Maternal embryonic leucine zipper kinase"/>
    <property type="match status" value="1"/>
</dbReference>
<dbReference type="SMART" id="SM00220">
    <property type="entry name" value="S_TKc"/>
    <property type="match status" value="1"/>
</dbReference>
<accession>A2EBR3</accession>
<keyword evidence="1" id="KW-0547">Nucleotide-binding</keyword>
<dbReference type="EMBL" id="DS113348">
    <property type="protein sequence ID" value="EAY09875.1"/>
    <property type="molecule type" value="Genomic_DNA"/>
</dbReference>
<dbReference type="eggNOG" id="KOG0583">
    <property type="taxonomic scope" value="Eukaryota"/>
</dbReference>
<reference evidence="4" key="2">
    <citation type="journal article" date="2007" name="Science">
        <title>Draft genome sequence of the sexually transmitted pathogen Trichomonas vaginalis.</title>
        <authorList>
            <person name="Carlton J.M."/>
            <person name="Hirt R.P."/>
            <person name="Silva J.C."/>
            <person name="Delcher A.L."/>
            <person name="Schatz M."/>
            <person name="Zhao Q."/>
            <person name="Wortman J.R."/>
            <person name="Bidwell S.L."/>
            <person name="Alsmark U.C.M."/>
            <person name="Besteiro S."/>
            <person name="Sicheritz-Ponten T."/>
            <person name="Noel C.J."/>
            <person name="Dacks J.B."/>
            <person name="Foster P.G."/>
            <person name="Simillion C."/>
            <person name="Van de Peer Y."/>
            <person name="Miranda-Saavedra D."/>
            <person name="Barton G.J."/>
            <person name="Westrop G.D."/>
            <person name="Mueller S."/>
            <person name="Dessi D."/>
            <person name="Fiori P.L."/>
            <person name="Ren Q."/>
            <person name="Paulsen I."/>
            <person name="Zhang H."/>
            <person name="Bastida-Corcuera F.D."/>
            <person name="Simoes-Barbosa A."/>
            <person name="Brown M.T."/>
            <person name="Hayes R.D."/>
            <person name="Mukherjee M."/>
            <person name="Okumura C.Y."/>
            <person name="Schneider R."/>
            <person name="Smith A.J."/>
            <person name="Vanacova S."/>
            <person name="Villalvazo M."/>
            <person name="Haas B.J."/>
            <person name="Pertea M."/>
            <person name="Feldblyum T.V."/>
            <person name="Utterback T.R."/>
            <person name="Shu C.L."/>
            <person name="Osoegawa K."/>
            <person name="de Jong P.J."/>
            <person name="Hrdy I."/>
            <person name="Horvathova L."/>
            <person name="Zubacova Z."/>
            <person name="Dolezal P."/>
            <person name="Malik S.B."/>
            <person name="Logsdon J.M. Jr."/>
            <person name="Henze K."/>
            <person name="Gupta A."/>
            <person name="Wang C.C."/>
            <person name="Dunne R.L."/>
            <person name="Upcroft J.A."/>
            <person name="Upcroft P."/>
            <person name="White O."/>
            <person name="Salzberg S.L."/>
            <person name="Tang P."/>
            <person name="Chiu C.-H."/>
            <person name="Lee Y.-S."/>
            <person name="Embley T.M."/>
            <person name="Coombs G.H."/>
            <person name="Mottram J.C."/>
            <person name="Tachezy J."/>
            <person name="Fraser-Liggett C.M."/>
            <person name="Johnson P.J."/>
        </authorList>
    </citation>
    <scope>NUCLEOTIDE SEQUENCE [LARGE SCALE GENOMIC DNA]</scope>
    <source>
        <strain evidence="4">G3</strain>
    </source>
</reference>
<dbReference type="InterPro" id="IPR000719">
    <property type="entry name" value="Prot_kinase_dom"/>
</dbReference>
<dbReference type="KEGG" id="tva:4767806"/>
<evidence type="ECO:0000313" key="4">
    <source>
        <dbReference type="EMBL" id="EAY09875.1"/>
    </source>
</evidence>
<dbReference type="SUPFAM" id="SSF56112">
    <property type="entry name" value="Protein kinase-like (PK-like)"/>
    <property type="match status" value="1"/>
</dbReference>
<dbReference type="PANTHER" id="PTHR24362:SF309">
    <property type="entry name" value="PROTEIN KINASE DOMAIN-CONTAINING PROTEIN"/>
    <property type="match status" value="1"/>
</dbReference>
<dbReference type="GO" id="GO:0004672">
    <property type="term" value="F:protein kinase activity"/>
    <property type="evidence" value="ECO:0007669"/>
    <property type="project" value="InterPro"/>
</dbReference>
<protein>
    <submittedName>
        <fullName evidence="4">CAMK family protein kinase</fullName>
    </submittedName>
</protein>
<sequence>MEPAEIAFLTSLGFTDVSFIAQGGYGSIWKVFSPSYNRQFAIKKVPLEMFKEEELDCFKIIDDTRIVNLYKFYKYDNFIYLVMEYCPYDLEIYLKNQHELSTHELARFMHDMLAAVKACHDRNIAHCDIKPSNFLIDEYGRIKICNFGLSTIMKDEYKSKTFGGTKLFMPPEIVSKREFNPFAADVWSLGVTFYFMASHQYPFFSTNSEYLFEKIVRGIYETDVIENAQLKVLIAKCLETDPSCRATVDELLKMPFITYNMPQPNKIGMYKHINATMSHNIVIRPKFLKKNPIRPNHSFVNIIPSGSILNIGV</sequence>
<evidence type="ECO:0000259" key="3">
    <source>
        <dbReference type="PROSITE" id="PS50011"/>
    </source>
</evidence>
<dbReference type="PANTHER" id="PTHR24362">
    <property type="entry name" value="SERINE/THREONINE-PROTEIN KINASE NEK"/>
    <property type="match status" value="1"/>
</dbReference>
<proteinExistence type="predicted"/>
<keyword evidence="4" id="KW-0418">Kinase</keyword>
<gene>
    <name evidence="4" type="ORF">TVAG_373820</name>
</gene>
<keyword evidence="2" id="KW-0067">ATP-binding</keyword>
<dbReference type="InterPro" id="IPR011009">
    <property type="entry name" value="Kinase-like_dom_sf"/>
</dbReference>
<dbReference type="Proteomes" id="UP000001542">
    <property type="component" value="Unassembled WGS sequence"/>
</dbReference>
<name>A2EBR3_TRIV3</name>
<dbReference type="Pfam" id="PF00069">
    <property type="entry name" value="Pkinase"/>
    <property type="match status" value="1"/>
</dbReference>
<dbReference type="InterPro" id="IPR008271">
    <property type="entry name" value="Ser/Thr_kinase_AS"/>
</dbReference>
<dbReference type="Gene3D" id="1.10.510.10">
    <property type="entry name" value="Transferase(Phosphotransferase) domain 1"/>
    <property type="match status" value="1"/>
</dbReference>
<dbReference type="STRING" id="5722.A2EBR3"/>
<dbReference type="PROSITE" id="PS00108">
    <property type="entry name" value="PROTEIN_KINASE_ST"/>
    <property type="match status" value="1"/>
</dbReference>
<dbReference type="GO" id="GO:0005524">
    <property type="term" value="F:ATP binding"/>
    <property type="evidence" value="ECO:0007669"/>
    <property type="project" value="UniProtKB-KW"/>
</dbReference>
<dbReference type="OrthoDB" id="193931at2759"/>
<dbReference type="RefSeq" id="XP_001322098.1">
    <property type="nucleotide sequence ID" value="XM_001322063.1"/>
</dbReference>
<dbReference type="SMR" id="A2EBR3"/>
<dbReference type="InParanoid" id="A2EBR3"/>
<evidence type="ECO:0000313" key="5">
    <source>
        <dbReference type="Proteomes" id="UP000001542"/>
    </source>
</evidence>
<evidence type="ECO:0000256" key="2">
    <source>
        <dbReference type="ARBA" id="ARBA00022840"/>
    </source>
</evidence>
<evidence type="ECO:0000256" key="1">
    <source>
        <dbReference type="ARBA" id="ARBA00022741"/>
    </source>
</evidence>
<dbReference type="AlphaFoldDB" id="A2EBR3"/>
<dbReference type="VEuPathDB" id="TrichDB:TVAGG3_0464580"/>
<feature type="domain" description="Protein kinase" evidence="3">
    <location>
        <begin position="14"/>
        <end position="257"/>
    </location>
</feature>
<reference evidence="4" key="1">
    <citation type="submission" date="2006-10" db="EMBL/GenBank/DDBJ databases">
        <authorList>
            <person name="Amadeo P."/>
            <person name="Zhao Q."/>
            <person name="Wortman J."/>
            <person name="Fraser-Liggett C."/>
            <person name="Carlton J."/>
        </authorList>
    </citation>
    <scope>NUCLEOTIDE SEQUENCE</scope>
    <source>
        <strain evidence="4">G3</strain>
    </source>
</reference>
<keyword evidence="5" id="KW-1185">Reference proteome</keyword>
<organism evidence="4 5">
    <name type="scientific">Trichomonas vaginalis (strain ATCC PRA-98 / G3)</name>
    <dbReference type="NCBI Taxonomy" id="412133"/>
    <lineage>
        <taxon>Eukaryota</taxon>
        <taxon>Metamonada</taxon>
        <taxon>Parabasalia</taxon>
        <taxon>Trichomonadida</taxon>
        <taxon>Trichomonadidae</taxon>
        <taxon>Trichomonas</taxon>
    </lineage>
</organism>
<dbReference type="PROSITE" id="PS50011">
    <property type="entry name" value="PROTEIN_KINASE_DOM"/>
    <property type="match status" value="1"/>
</dbReference>